<dbReference type="InterPro" id="IPR027417">
    <property type="entry name" value="P-loop_NTPase"/>
</dbReference>
<organism evidence="4 5">
    <name type="scientific">Streptomyces stramineus</name>
    <dbReference type="NCBI Taxonomy" id="173861"/>
    <lineage>
        <taxon>Bacteria</taxon>
        <taxon>Bacillati</taxon>
        <taxon>Actinomycetota</taxon>
        <taxon>Actinomycetes</taxon>
        <taxon>Kitasatosporales</taxon>
        <taxon>Streptomycetaceae</taxon>
        <taxon>Streptomyces</taxon>
    </lineage>
</organism>
<proteinExistence type="predicted"/>
<feature type="domain" description="CHAT" evidence="2">
    <location>
        <begin position="72"/>
        <end position="362"/>
    </location>
</feature>
<evidence type="ECO:0000259" key="3">
    <source>
        <dbReference type="Pfam" id="PF13191"/>
    </source>
</evidence>
<accession>A0ABN0ZBY3</accession>
<feature type="domain" description="Orc1-like AAA ATPase" evidence="3">
    <location>
        <begin position="438"/>
        <end position="563"/>
    </location>
</feature>
<dbReference type="Gene3D" id="3.40.50.300">
    <property type="entry name" value="P-loop containing nucleotide triphosphate hydrolases"/>
    <property type="match status" value="1"/>
</dbReference>
<dbReference type="Gene3D" id="1.25.40.10">
    <property type="entry name" value="Tetratricopeptide repeat domain"/>
    <property type="match status" value="1"/>
</dbReference>
<dbReference type="Pfam" id="PF12770">
    <property type="entry name" value="CHAT"/>
    <property type="match status" value="1"/>
</dbReference>
<dbReference type="EMBL" id="BAAAHB010000001">
    <property type="protein sequence ID" value="GAA0442866.1"/>
    <property type="molecule type" value="Genomic_DNA"/>
</dbReference>
<dbReference type="RefSeq" id="WP_344083888.1">
    <property type="nucleotide sequence ID" value="NZ_BAAAHB010000001.1"/>
</dbReference>
<evidence type="ECO:0000256" key="1">
    <source>
        <dbReference type="SAM" id="MobiDB-lite"/>
    </source>
</evidence>
<reference evidence="4 5" key="1">
    <citation type="journal article" date="2019" name="Int. J. Syst. Evol. Microbiol.">
        <title>The Global Catalogue of Microorganisms (GCM) 10K type strain sequencing project: providing services to taxonomists for standard genome sequencing and annotation.</title>
        <authorList>
            <consortium name="The Broad Institute Genomics Platform"/>
            <consortium name="The Broad Institute Genome Sequencing Center for Infectious Disease"/>
            <person name="Wu L."/>
            <person name="Ma J."/>
        </authorList>
    </citation>
    <scope>NUCLEOTIDE SEQUENCE [LARGE SCALE GENOMIC DNA]</scope>
    <source>
        <strain evidence="4 5">JCM 10649</strain>
    </source>
</reference>
<dbReference type="Proteomes" id="UP001499895">
    <property type="component" value="Unassembled WGS sequence"/>
</dbReference>
<name>A0ABN0ZBY3_9ACTN</name>
<dbReference type="InterPro" id="IPR024983">
    <property type="entry name" value="CHAT_dom"/>
</dbReference>
<sequence length="1428" mass="153498">MIVLRLEAREVAGPDRWLWRLTGPDDRILAHHDIRLNLASPQYEAALDLLGYLWRHTAPDLRDIRETEIVREVGGWLGEQVLGPVADALRTAAPAVVRVVVPAGAGETARRLLDLPLELAHAREQPLALQDITLVTQCGPDPRPPAGEPMPRAGQRVRILALFSLPVDSRALNLRRERRRLEQRFTEAARAGRGVEIHCLQYGVTRERLKAVLARPEGWDVIHISGHGTPGELLLETDSGLADRIAADEVTDLLSRARGVKLVTLSACWSAGRAVRQQRRLLSLSDQREAEPTAQDTEQERPPGPVGALASMVAERLECAVLAMRYPVADDFAAALAERVYSKMILDGQPLPRALAGTIKELSQPGEPVPQLALQSGTPTLSGARALELTMPAPAPAPASAEAAAAVTVTAAGTLPVPERFVGQVMTMARAGVALSPDGGMRGVLLQGMPGVGKTTCAAELAATHEHAFDKVIWFRTATEADARPDPGSALTALGEAIERAVPELGSAELPVGPGRFGELLTRLRAWTGRRRLLLVIDGIEHLLTADRNWRDRRWNDLLLALAGRTRLILSGRTVPRTYPSGLLTVPVGPLTHDECMLLLPELPTLARLASVGMPGITDRPGEARRLAGALLAAAGGHPLLLELADGLCADPGRLAEPAASARRAHNRGEDARIGILISGQATAGDVDHLQSMRAWTGAVVGDLPPETRDLFSFLCCLEEADRTLPTLEQNWPDLRSRLGHGETPVQMNLLTSAERGLLTLRFRTSDVSLEIHHVIAAAGRELAGGDFRAMVDTRMSGYWVTVFKMAWSREGTDAEGAHLTGPLIARAGMSAAPYLARDGNPELAEGLLEAVLLRDATGPTAARVGPMMRRLAVQHLTGGGGRRLSAAHTRVMQLINPEQAAAQTRRTLEKARAAKDYEVAAGAASRLIGSAVRAGHIEEALALADEQIEYVRRAGFGGWERYRGEVSRVHVLATSRHAEQALTEAADLIERMKPLPRGAADAESPFWWAVWEELLDTAQQAAVRVGRWEQALTYNAELCASKEARGAPRTDLVQARHRAYTPLLELGRTEEALSLVDASRQIAERLGDPLLLADVFGALGNIENVRGHGDVAIDRARDCLRYAYRAQSPHTIAIGHANIGTYLKVHARDGTAAVAHHLAAGLLGRLTDGVTSNAGIATAGDLYEFGPELELPGSPEELCERVGQVPGVDLLPVLQGLTPDPATLSGLLESLIEEARQQVEQSSAGSALKEAVWSISWEPLIAALVAATRGNTAAYINLRKRLATLETLDPRFAKPAARLRRLYNGERGPDVLADLEPLDTAVVSRARQALENEVIVPTELRLVMNYHLALGTFVGAATGDEASASAARENLADFAADPSLEPMSAALNEVIAGSREAGLITRLDDPVQREVVALVLRHITHVEAAGS</sequence>
<dbReference type="Pfam" id="PF13191">
    <property type="entry name" value="AAA_16"/>
    <property type="match status" value="1"/>
</dbReference>
<feature type="region of interest" description="Disordered" evidence="1">
    <location>
        <begin position="283"/>
        <end position="306"/>
    </location>
</feature>
<gene>
    <name evidence="4" type="ORF">GCM10009544_02040</name>
</gene>
<dbReference type="InterPro" id="IPR011990">
    <property type="entry name" value="TPR-like_helical_dom_sf"/>
</dbReference>
<keyword evidence="5" id="KW-1185">Reference proteome</keyword>
<evidence type="ECO:0008006" key="6">
    <source>
        <dbReference type="Google" id="ProtNLM"/>
    </source>
</evidence>
<evidence type="ECO:0000313" key="5">
    <source>
        <dbReference type="Proteomes" id="UP001499895"/>
    </source>
</evidence>
<evidence type="ECO:0000259" key="2">
    <source>
        <dbReference type="Pfam" id="PF12770"/>
    </source>
</evidence>
<dbReference type="SUPFAM" id="SSF52540">
    <property type="entry name" value="P-loop containing nucleoside triphosphate hydrolases"/>
    <property type="match status" value="1"/>
</dbReference>
<protein>
    <recommendedName>
        <fullName evidence="6">CHAT domain-containing protein</fullName>
    </recommendedName>
</protein>
<evidence type="ECO:0000313" key="4">
    <source>
        <dbReference type="EMBL" id="GAA0442866.1"/>
    </source>
</evidence>
<comment type="caution">
    <text evidence="4">The sequence shown here is derived from an EMBL/GenBank/DDBJ whole genome shotgun (WGS) entry which is preliminary data.</text>
</comment>
<dbReference type="InterPro" id="IPR041664">
    <property type="entry name" value="AAA_16"/>
</dbReference>